<evidence type="ECO:0000256" key="2">
    <source>
        <dbReference type="ARBA" id="ARBA00022448"/>
    </source>
</evidence>
<evidence type="ECO:0000256" key="4">
    <source>
        <dbReference type="ARBA" id="ARBA00022692"/>
    </source>
</evidence>
<evidence type="ECO:0000256" key="5">
    <source>
        <dbReference type="ARBA" id="ARBA00022927"/>
    </source>
</evidence>
<evidence type="ECO:0000256" key="9">
    <source>
        <dbReference type="HAMAP-Rule" id="MF_00236"/>
    </source>
</evidence>
<keyword evidence="8 9" id="KW-0472">Membrane</keyword>
<evidence type="ECO:0000313" key="10">
    <source>
        <dbReference type="EMBL" id="SDO39995.1"/>
    </source>
</evidence>
<dbReference type="AlphaFoldDB" id="A0A1H0J8B0"/>
<evidence type="ECO:0000313" key="11">
    <source>
        <dbReference type="Proteomes" id="UP000199073"/>
    </source>
</evidence>
<keyword evidence="3 9" id="KW-1003">Cell membrane</keyword>
<sequence length="84" mass="8941">MFGLGTPELIVILAIAFLIFGGKKLPEIGSGLGKAISSFKKGIQDVEQGGKDLVEDIPGIKEVSEIKGKIDSVKDMTKVKNILK</sequence>
<keyword evidence="2 9" id="KW-0813">Transport</keyword>
<keyword evidence="11" id="KW-1185">Reference proteome</keyword>
<dbReference type="GO" id="GO:0033281">
    <property type="term" value="C:TAT protein transport complex"/>
    <property type="evidence" value="ECO:0007669"/>
    <property type="project" value="UniProtKB-UniRule"/>
</dbReference>
<gene>
    <name evidence="9" type="primary">tatA</name>
    <name evidence="10" type="ORF">SAMN05660330_00189</name>
</gene>
<reference evidence="10 11" key="1">
    <citation type="submission" date="2016-10" db="EMBL/GenBank/DDBJ databases">
        <authorList>
            <person name="de Groot N.N."/>
        </authorList>
    </citation>
    <scope>NUCLEOTIDE SEQUENCE [LARGE SCALE GENOMIC DNA]</scope>
    <source>
        <strain evidence="10 11">DSM 12130</strain>
    </source>
</reference>
<dbReference type="PANTHER" id="PTHR42982">
    <property type="entry name" value="SEC-INDEPENDENT PROTEIN TRANSLOCASE PROTEIN TATA"/>
    <property type="match status" value="1"/>
</dbReference>
<organism evidence="10 11">
    <name type="scientific">Desulforhopalus singaporensis</name>
    <dbReference type="NCBI Taxonomy" id="91360"/>
    <lineage>
        <taxon>Bacteria</taxon>
        <taxon>Pseudomonadati</taxon>
        <taxon>Thermodesulfobacteriota</taxon>
        <taxon>Desulfobulbia</taxon>
        <taxon>Desulfobulbales</taxon>
        <taxon>Desulfocapsaceae</taxon>
        <taxon>Desulforhopalus</taxon>
    </lineage>
</organism>
<dbReference type="GO" id="GO:0008320">
    <property type="term" value="F:protein transmembrane transporter activity"/>
    <property type="evidence" value="ECO:0007669"/>
    <property type="project" value="UniProtKB-UniRule"/>
</dbReference>
<dbReference type="Pfam" id="PF02416">
    <property type="entry name" value="TatA_B_E"/>
    <property type="match status" value="1"/>
</dbReference>
<dbReference type="GO" id="GO:0043953">
    <property type="term" value="P:protein transport by the Tat complex"/>
    <property type="evidence" value="ECO:0007669"/>
    <property type="project" value="UniProtKB-UniRule"/>
</dbReference>
<dbReference type="RefSeq" id="WP_092218832.1">
    <property type="nucleotide sequence ID" value="NZ_FNJI01000001.1"/>
</dbReference>
<protein>
    <recommendedName>
        <fullName evidence="9">Sec-independent protein translocase protein TatA</fullName>
    </recommendedName>
</protein>
<comment type="subunit">
    <text evidence="9">Forms a complex with TatC.</text>
</comment>
<dbReference type="OrthoDB" id="9813726at2"/>
<evidence type="ECO:0000256" key="1">
    <source>
        <dbReference type="ARBA" id="ARBA00004162"/>
    </source>
</evidence>
<evidence type="ECO:0000256" key="6">
    <source>
        <dbReference type="ARBA" id="ARBA00022989"/>
    </source>
</evidence>
<evidence type="ECO:0000256" key="8">
    <source>
        <dbReference type="ARBA" id="ARBA00023136"/>
    </source>
</evidence>
<comment type="similarity">
    <text evidence="9">Belongs to the TatA/E family.</text>
</comment>
<keyword evidence="5 9" id="KW-0653">Protein transport</keyword>
<dbReference type="STRING" id="91360.SAMN05660330_00189"/>
<dbReference type="HAMAP" id="MF_00236">
    <property type="entry name" value="TatA_E"/>
    <property type="match status" value="1"/>
</dbReference>
<evidence type="ECO:0000256" key="3">
    <source>
        <dbReference type="ARBA" id="ARBA00022475"/>
    </source>
</evidence>
<keyword evidence="4 9" id="KW-0812">Transmembrane</keyword>
<dbReference type="NCBIfam" id="TIGR01411">
    <property type="entry name" value="tatAE"/>
    <property type="match status" value="1"/>
</dbReference>
<dbReference type="EMBL" id="FNJI01000001">
    <property type="protein sequence ID" value="SDO39995.1"/>
    <property type="molecule type" value="Genomic_DNA"/>
</dbReference>
<dbReference type="Proteomes" id="UP000199073">
    <property type="component" value="Unassembled WGS sequence"/>
</dbReference>
<dbReference type="PANTHER" id="PTHR42982:SF1">
    <property type="entry name" value="SEC-INDEPENDENT PROTEIN TRANSLOCASE PROTEIN TATA"/>
    <property type="match status" value="1"/>
</dbReference>
<dbReference type="InterPro" id="IPR003369">
    <property type="entry name" value="TatA/B/E"/>
</dbReference>
<accession>A0A1H0J8B0</accession>
<evidence type="ECO:0000256" key="7">
    <source>
        <dbReference type="ARBA" id="ARBA00023010"/>
    </source>
</evidence>
<keyword evidence="6 9" id="KW-1133">Transmembrane helix</keyword>
<proteinExistence type="inferred from homology"/>
<keyword evidence="7 9" id="KW-0811">Translocation</keyword>
<comment type="function">
    <text evidence="9">Part of the twin-arginine translocation (Tat) system that transports large folded proteins containing a characteristic twin-arginine motif in their signal peptide across membranes. TatA could form the protein-conducting channel of the Tat system.</text>
</comment>
<dbReference type="Gene3D" id="1.20.5.3310">
    <property type="match status" value="1"/>
</dbReference>
<dbReference type="InterPro" id="IPR006312">
    <property type="entry name" value="TatA/E"/>
</dbReference>
<name>A0A1H0J8B0_9BACT</name>
<comment type="subcellular location">
    <subcellularLocation>
        <location evidence="1 9">Cell membrane</location>
        <topology evidence="1 9">Single-pass membrane protein</topology>
    </subcellularLocation>
</comment>